<feature type="region of interest" description="Disordered" evidence="2">
    <location>
        <begin position="251"/>
        <end position="273"/>
    </location>
</feature>
<dbReference type="EMBL" id="KQ085995">
    <property type="protein sequence ID" value="KLO11656.1"/>
    <property type="molecule type" value="Genomic_DNA"/>
</dbReference>
<feature type="compositionally biased region" description="Basic and acidic residues" evidence="2">
    <location>
        <begin position="84"/>
        <end position="97"/>
    </location>
</feature>
<organism evidence="4 5">
    <name type="scientific">Schizopora paradoxa</name>
    <dbReference type="NCBI Taxonomy" id="27342"/>
    <lineage>
        <taxon>Eukaryota</taxon>
        <taxon>Fungi</taxon>
        <taxon>Dikarya</taxon>
        <taxon>Basidiomycota</taxon>
        <taxon>Agaricomycotina</taxon>
        <taxon>Agaricomycetes</taxon>
        <taxon>Hymenochaetales</taxon>
        <taxon>Schizoporaceae</taxon>
        <taxon>Schizopora</taxon>
    </lineage>
</organism>
<sequence>MAHTPVPNYASSESTIDDYDYDIISDPGRQSLESSIADLGDFSFRATLHEVPPSDEAKSTFETVALSAGDIQEHVSRNTRCATQRRDGRSRSRGPRERERTFRIYVDGVFDGLDVNVIHQLRQAKLSFPSVHLLVGPFTDSQCLTHGITTAIPHIERSEQVRHLRWVDEVLQDAPVIIDESFLAKYRIDFVAIEEGASINPNISKDRLSGYDLVKSIGKAIPTRRTRCAVGPSLSLLPTPSTLDALKVDQLTPKPSHFDDDDDSEIPEPKEDF</sequence>
<dbReference type="AlphaFoldDB" id="A0A0H2S3X2"/>
<evidence type="ECO:0000256" key="2">
    <source>
        <dbReference type="SAM" id="MobiDB-lite"/>
    </source>
</evidence>
<dbReference type="SUPFAM" id="SSF52374">
    <property type="entry name" value="Nucleotidylyl transferase"/>
    <property type="match status" value="1"/>
</dbReference>
<dbReference type="InterPro" id="IPR004821">
    <property type="entry name" value="Cyt_trans-like"/>
</dbReference>
<dbReference type="PANTHER" id="PTHR10739">
    <property type="entry name" value="CYTIDYLYLTRANSFERASE"/>
    <property type="match status" value="1"/>
</dbReference>
<dbReference type="STRING" id="27342.A0A0H2S3X2"/>
<accession>A0A0H2S3X2</accession>
<dbReference type="InterPro" id="IPR045049">
    <property type="entry name" value="Pcy1-like"/>
</dbReference>
<dbReference type="InParanoid" id="A0A0H2S3X2"/>
<feature type="region of interest" description="Disordered" evidence="2">
    <location>
        <begin position="75"/>
        <end position="97"/>
    </location>
</feature>
<reference evidence="4 5" key="1">
    <citation type="submission" date="2015-04" db="EMBL/GenBank/DDBJ databases">
        <title>Complete genome sequence of Schizopora paradoxa KUC8140, a cosmopolitan wood degrader in East Asia.</title>
        <authorList>
            <consortium name="DOE Joint Genome Institute"/>
            <person name="Min B."/>
            <person name="Park H."/>
            <person name="Jang Y."/>
            <person name="Kim J.-J."/>
            <person name="Kim K.H."/>
            <person name="Pangilinan J."/>
            <person name="Lipzen A."/>
            <person name="Riley R."/>
            <person name="Grigoriev I.V."/>
            <person name="Spatafora J.W."/>
            <person name="Choi I.-G."/>
        </authorList>
    </citation>
    <scope>NUCLEOTIDE SEQUENCE [LARGE SCALE GENOMIC DNA]</scope>
    <source>
        <strain evidence="4 5">KUC8140</strain>
    </source>
</reference>
<dbReference type="GO" id="GO:0004105">
    <property type="term" value="F:choline-phosphate cytidylyltransferase activity"/>
    <property type="evidence" value="ECO:0007669"/>
    <property type="project" value="UniProtKB-EC"/>
</dbReference>
<protein>
    <recommendedName>
        <fullName evidence="1">choline-phosphate cytidylyltransferase</fullName>
        <ecNumber evidence="1">2.7.7.15</ecNumber>
    </recommendedName>
</protein>
<dbReference type="Proteomes" id="UP000053477">
    <property type="component" value="Unassembled WGS sequence"/>
</dbReference>
<name>A0A0H2S3X2_9AGAM</name>
<proteinExistence type="predicted"/>
<dbReference type="Pfam" id="PF01467">
    <property type="entry name" value="CTP_transf_like"/>
    <property type="match status" value="1"/>
</dbReference>
<evidence type="ECO:0000256" key="1">
    <source>
        <dbReference type="ARBA" id="ARBA00026101"/>
    </source>
</evidence>
<dbReference type="OrthoDB" id="17102at2759"/>
<evidence type="ECO:0000313" key="4">
    <source>
        <dbReference type="EMBL" id="KLO11656.1"/>
    </source>
</evidence>
<dbReference type="EC" id="2.7.7.15" evidence="1"/>
<feature type="domain" description="Cytidyltransferase-like" evidence="3">
    <location>
        <begin position="106"/>
        <end position="195"/>
    </location>
</feature>
<dbReference type="InterPro" id="IPR014729">
    <property type="entry name" value="Rossmann-like_a/b/a_fold"/>
</dbReference>
<keyword evidence="5" id="KW-1185">Reference proteome</keyword>
<dbReference type="PANTHER" id="PTHR10739:SF13">
    <property type="entry name" value="CHOLINE-PHOSPHATE CYTIDYLYLTRANSFERASE"/>
    <property type="match status" value="1"/>
</dbReference>
<evidence type="ECO:0000259" key="3">
    <source>
        <dbReference type="Pfam" id="PF01467"/>
    </source>
</evidence>
<dbReference type="GO" id="GO:0005635">
    <property type="term" value="C:nuclear envelope"/>
    <property type="evidence" value="ECO:0007669"/>
    <property type="project" value="TreeGrafter"/>
</dbReference>
<dbReference type="GO" id="GO:0031210">
    <property type="term" value="F:phosphatidylcholine binding"/>
    <property type="evidence" value="ECO:0007669"/>
    <property type="project" value="TreeGrafter"/>
</dbReference>
<gene>
    <name evidence="4" type="ORF">SCHPADRAFT_855002</name>
</gene>
<dbReference type="Gene3D" id="3.40.50.620">
    <property type="entry name" value="HUPs"/>
    <property type="match status" value="1"/>
</dbReference>
<evidence type="ECO:0000313" key="5">
    <source>
        <dbReference type="Proteomes" id="UP000053477"/>
    </source>
</evidence>